<proteinExistence type="inferred from homology"/>
<dbReference type="GO" id="GO:0008379">
    <property type="term" value="F:thioredoxin peroxidase activity"/>
    <property type="evidence" value="ECO:0007669"/>
    <property type="project" value="InterPro"/>
</dbReference>
<organism evidence="8 9">
    <name type="scientific">Candolleomyces eurysporus</name>
    <dbReference type="NCBI Taxonomy" id="2828524"/>
    <lineage>
        <taxon>Eukaryota</taxon>
        <taxon>Fungi</taxon>
        <taxon>Dikarya</taxon>
        <taxon>Basidiomycota</taxon>
        <taxon>Agaricomycotina</taxon>
        <taxon>Agaricomycetes</taxon>
        <taxon>Agaricomycetidae</taxon>
        <taxon>Agaricales</taxon>
        <taxon>Agaricineae</taxon>
        <taxon>Psathyrellaceae</taxon>
        <taxon>Candolleomyces</taxon>
    </lineage>
</organism>
<comment type="caution">
    <text evidence="8">The sequence shown here is derived from an EMBL/GenBank/DDBJ whole genome shotgun (WGS) entry which is preliminary data.</text>
</comment>
<evidence type="ECO:0000256" key="4">
    <source>
        <dbReference type="ARBA" id="ARBA00023002"/>
    </source>
</evidence>
<comment type="function">
    <text evidence="6">Thiol-specific peroxidase that catalyzes the reduction of hydrogen peroxide and organic hydroperoxides to water and alcohols, respectively. Plays a role in cell protection against oxidative stress by detoxifying peroxides.</text>
</comment>
<feature type="domain" description="Thioredoxin" evidence="7">
    <location>
        <begin position="4"/>
        <end position="175"/>
    </location>
</feature>
<keyword evidence="5 6" id="KW-0676">Redox-active center</keyword>
<accession>A0A9W8IP66</accession>
<keyword evidence="9" id="KW-1185">Reference proteome</keyword>
<evidence type="ECO:0000256" key="6">
    <source>
        <dbReference type="RuleBase" id="RU366011"/>
    </source>
</evidence>
<dbReference type="Gene3D" id="3.40.30.10">
    <property type="entry name" value="Glutaredoxin"/>
    <property type="match status" value="1"/>
</dbReference>
<protein>
    <recommendedName>
        <fullName evidence="7">Thioredoxin domain-containing protein</fullName>
    </recommendedName>
</protein>
<keyword evidence="3 6" id="KW-0049">Antioxidant</keyword>
<gene>
    <name evidence="8" type="ORF">H1R20_g16324</name>
</gene>
<dbReference type="Proteomes" id="UP001140091">
    <property type="component" value="Unassembled WGS sequence"/>
</dbReference>
<dbReference type="InterPro" id="IPR036249">
    <property type="entry name" value="Thioredoxin-like_sf"/>
</dbReference>
<evidence type="ECO:0000313" key="9">
    <source>
        <dbReference type="Proteomes" id="UP001140091"/>
    </source>
</evidence>
<dbReference type="GO" id="GO:0045454">
    <property type="term" value="P:cell redox homeostasis"/>
    <property type="evidence" value="ECO:0007669"/>
    <property type="project" value="TreeGrafter"/>
</dbReference>
<dbReference type="GO" id="GO:0005777">
    <property type="term" value="C:peroxisome"/>
    <property type="evidence" value="ECO:0007669"/>
    <property type="project" value="TreeGrafter"/>
</dbReference>
<dbReference type="Pfam" id="PF08534">
    <property type="entry name" value="Redoxin"/>
    <property type="match status" value="1"/>
</dbReference>
<evidence type="ECO:0000256" key="5">
    <source>
        <dbReference type="ARBA" id="ARBA00023284"/>
    </source>
</evidence>
<dbReference type="AlphaFoldDB" id="A0A9W8IP66"/>
<evidence type="ECO:0000313" key="8">
    <source>
        <dbReference type="EMBL" id="KAJ2920771.1"/>
    </source>
</evidence>
<dbReference type="SUPFAM" id="SSF52833">
    <property type="entry name" value="Thioredoxin-like"/>
    <property type="match status" value="1"/>
</dbReference>
<feature type="non-terminal residue" evidence="8">
    <location>
        <position position="1"/>
    </location>
</feature>
<dbReference type="PANTHER" id="PTHR10430">
    <property type="entry name" value="PEROXIREDOXIN"/>
    <property type="match status" value="1"/>
</dbReference>
<dbReference type="GO" id="GO:0034599">
    <property type="term" value="P:cellular response to oxidative stress"/>
    <property type="evidence" value="ECO:0007669"/>
    <property type="project" value="InterPro"/>
</dbReference>
<dbReference type="GO" id="GO:0005739">
    <property type="term" value="C:mitochondrion"/>
    <property type="evidence" value="ECO:0007669"/>
    <property type="project" value="TreeGrafter"/>
</dbReference>
<dbReference type="CDD" id="cd03013">
    <property type="entry name" value="PRX5_like"/>
    <property type="match status" value="1"/>
</dbReference>
<dbReference type="InterPro" id="IPR013740">
    <property type="entry name" value="Redoxin"/>
</dbReference>
<keyword evidence="2 6" id="KW-0575">Peroxidase</keyword>
<evidence type="ECO:0000256" key="1">
    <source>
        <dbReference type="ARBA" id="ARBA00010505"/>
    </source>
</evidence>
<dbReference type="OrthoDB" id="195498at2759"/>
<sequence>MAAIKVGDTIPEGTFKYIPWSEALNDNLVCGAPVELSTSEWKGKKVVLFSVPGAFTCSLFSRPATQTTSPPYLEKFDQFKAKGVDAIAVLAANDPFVMSGWARFEGLKDKIIALSDNGAQWSKKLGLDKDLTANGLGIRTSRYALILEDNVVKYVGIETERGVTVSGADAVLAHL</sequence>
<comment type="similarity">
    <text evidence="1 6">Belongs to the peroxiredoxin family. Prx5 subfamily.</text>
</comment>
<dbReference type="InterPro" id="IPR037944">
    <property type="entry name" value="PRX5-like"/>
</dbReference>
<reference evidence="8" key="1">
    <citation type="submission" date="2022-06" db="EMBL/GenBank/DDBJ databases">
        <title>Genome Sequence of Candolleomyces eurysporus.</title>
        <authorList>
            <person name="Buettner E."/>
        </authorList>
    </citation>
    <scope>NUCLEOTIDE SEQUENCE</scope>
    <source>
        <strain evidence="8">VTCC 930004</strain>
    </source>
</reference>
<dbReference type="InterPro" id="IPR013766">
    <property type="entry name" value="Thioredoxin_domain"/>
</dbReference>
<keyword evidence="4 6" id="KW-0560">Oxidoreductase</keyword>
<dbReference type="PANTHER" id="PTHR10430:SF16">
    <property type="entry name" value="PEROXIREDOXIN-5, MITOCHONDRIAL"/>
    <property type="match status" value="1"/>
</dbReference>
<dbReference type="GO" id="GO:0042744">
    <property type="term" value="P:hydrogen peroxide catabolic process"/>
    <property type="evidence" value="ECO:0007669"/>
    <property type="project" value="TreeGrafter"/>
</dbReference>
<name>A0A9W8IP66_9AGAR</name>
<evidence type="ECO:0000256" key="3">
    <source>
        <dbReference type="ARBA" id="ARBA00022862"/>
    </source>
</evidence>
<evidence type="ECO:0000256" key="2">
    <source>
        <dbReference type="ARBA" id="ARBA00022559"/>
    </source>
</evidence>
<dbReference type="EMBL" id="JANBPK010001768">
    <property type="protein sequence ID" value="KAJ2920771.1"/>
    <property type="molecule type" value="Genomic_DNA"/>
</dbReference>
<dbReference type="PROSITE" id="PS51352">
    <property type="entry name" value="THIOREDOXIN_2"/>
    <property type="match status" value="1"/>
</dbReference>
<evidence type="ECO:0000259" key="7">
    <source>
        <dbReference type="PROSITE" id="PS51352"/>
    </source>
</evidence>